<evidence type="ECO:0000313" key="2">
    <source>
        <dbReference type="Proteomes" id="UP001500418"/>
    </source>
</evidence>
<comment type="caution">
    <text evidence="1">The sequence shown here is derived from an EMBL/GenBank/DDBJ whole genome shotgun (WGS) entry which is preliminary data.</text>
</comment>
<gene>
    <name evidence="1" type="ORF">GCM10009575_045040</name>
</gene>
<organism evidence="1 2">
    <name type="scientific">Streptomyces rhizosphaericus</name>
    <dbReference type="NCBI Taxonomy" id="114699"/>
    <lineage>
        <taxon>Bacteria</taxon>
        <taxon>Bacillati</taxon>
        <taxon>Actinomycetota</taxon>
        <taxon>Actinomycetes</taxon>
        <taxon>Kitasatosporales</taxon>
        <taxon>Streptomycetaceae</taxon>
        <taxon>Streptomyces</taxon>
        <taxon>Streptomyces violaceusniger group</taxon>
    </lineage>
</organism>
<dbReference type="Proteomes" id="UP001500418">
    <property type="component" value="Unassembled WGS sequence"/>
</dbReference>
<protein>
    <submittedName>
        <fullName evidence="1">Uncharacterized protein</fullName>
    </submittedName>
</protein>
<proteinExistence type="predicted"/>
<keyword evidence="2" id="KW-1185">Reference proteome</keyword>
<reference evidence="1 2" key="1">
    <citation type="journal article" date="2019" name="Int. J. Syst. Evol. Microbiol.">
        <title>The Global Catalogue of Microorganisms (GCM) 10K type strain sequencing project: providing services to taxonomists for standard genome sequencing and annotation.</title>
        <authorList>
            <consortium name="The Broad Institute Genomics Platform"/>
            <consortium name="The Broad Institute Genome Sequencing Center for Infectious Disease"/>
            <person name="Wu L."/>
            <person name="Ma J."/>
        </authorList>
    </citation>
    <scope>NUCLEOTIDE SEQUENCE [LARGE SCALE GENOMIC DNA]</scope>
    <source>
        <strain evidence="1 2">JCM 11444</strain>
    </source>
</reference>
<name>A0ABN1PYB0_9ACTN</name>
<sequence length="100" mass="11413">MVKEVSEEQEMDIPDYDSYGIEFDPAERFVRTERGVALKLWLSRPALGRALYQLELTLAEAELHHASLCLALNGVYPIEMCCRDLVSRPSKMTIPTPWSN</sequence>
<evidence type="ECO:0000313" key="1">
    <source>
        <dbReference type="EMBL" id="GAA0935084.1"/>
    </source>
</evidence>
<dbReference type="EMBL" id="BAAAID010000028">
    <property type="protein sequence ID" value="GAA0935084.1"/>
    <property type="molecule type" value="Genomic_DNA"/>
</dbReference>
<accession>A0ABN1PYB0</accession>